<comment type="caution">
    <text evidence="3">The sequence shown here is derived from an EMBL/GenBank/DDBJ whole genome shotgun (WGS) entry which is preliminary data.</text>
</comment>
<evidence type="ECO:0000313" key="4">
    <source>
        <dbReference type="Proteomes" id="UP001054902"/>
    </source>
</evidence>
<organism evidence="3 4">
    <name type="scientific">Chaetoceros tenuissimus</name>
    <dbReference type="NCBI Taxonomy" id="426638"/>
    <lineage>
        <taxon>Eukaryota</taxon>
        <taxon>Sar</taxon>
        <taxon>Stramenopiles</taxon>
        <taxon>Ochrophyta</taxon>
        <taxon>Bacillariophyta</taxon>
        <taxon>Coscinodiscophyceae</taxon>
        <taxon>Chaetocerotophycidae</taxon>
        <taxon>Chaetocerotales</taxon>
        <taxon>Chaetocerotaceae</taxon>
        <taxon>Chaetoceros</taxon>
    </lineage>
</organism>
<proteinExistence type="predicted"/>
<dbReference type="Gene3D" id="1.25.40.20">
    <property type="entry name" value="Ankyrin repeat-containing domain"/>
    <property type="match status" value="1"/>
</dbReference>
<feature type="transmembrane region" description="Helical" evidence="1">
    <location>
        <begin position="436"/>
        <end position="454"/>
    </location>
</feature>
<dbReference type="EMBL" id="BLLK01000020">
    <property type="protein sequence ID" value="GFH44754.1"/>
    <property type="molecule type" value="Genomic_DNA"/>
</dbReference>
<keyword evidence="1" id="KW-0812">Transmembrane</keyword>
<name>A0AAD3CFM0_9STRA</name>
<dbReference type="Proteomes" id="UP001054902">
    <property type="component" value="Unassembled WGS sequence"/>
</dbReference>
<accession>A0AAD3CFM0</accession>
<keyword evidence="1" id="KW-1133">Transmembrane helix</keyword>
<keyword evidence="2" id="KW-0732">Signal</keyword>
<feature type="chain" id="PRO_5042112641" evidence="2">
    <location>
        <begin position="19"/>
        <end position="463"/>
    </location>
</feature>
<reference evidence="3 4" key="1">
    <citation type="journal article" date="2021" name="Sci. Rep.">
        <title>The genome of the diatom Chaetoceros tenuissimus carries an ancient integrated fragment of an extant virus.</title>
        <authorList>
            <person name="Hongo Y."/>
            <person name="Kimura K."/>
            <person name="Takaki Y."/>
            <person name="Yoshida Y."/>
            <person name="Baba S."/>
            <person name="Kobayashi G."/>
            <person name="Nagasaki K."/>
            <person name="Hano T."/>
            <person name="Tomaru Y."/>
        </authorList>
    </citation>
    <scope>NUCLEOTIDE SEQUENCE [LARGE SCALE GENOMIC DNA]</scope>
    <source>
        <strain evidence="3 4">NIES-3715</strain>
    </source>
</reference>
<feature type="signal peptide" evidence="2">
    <location>
        <begin position="1"/>
        <end position="18"/>
    </location>
</feature>
<dbReference type="InterPro" id="IPR036770">
    <property type="entry name" value="Ankyrin_rpt-contain_sf"/>
</dbReference>
<evidence type="ECO:0000256" key="2">
    <source>
        <dbReference type="SAM" id="SignalP"/>
    </source>
</evidence>
<keyword evidence="1" id="KW-0472">Membrane</keyword>
<evidence type="ECO:0000313" key="3">
    <source>
        <dbReference type="EMBL" id="GFH44754.1"/>
    </source>
</evidence>
<gene>
    <name evidence="3" type="ORF">CTEN210_01228</name>
</gene>
<dbReference type="AlphaFoldDB" id="A0AAD3CFM0"/>
<protein>
    <submittedName>
        <fullName evidence="3">Uncharacterized protein</fullName>
    </submittedName>
</protein>
<sequence length="463" mass="53337">MSVQHSVASLLILLGAPAQDIPRLVNTIEGTVATSPSISRNWEPRESWDRIQAAILTSGITESQYKYLSLLSLIFCIGNQPIPGDVASILLSKREINFSAFHIFKMIKDNHYLRSDVMDLFLDKMQEKEQASKTFLQSIYSKFSPDLTKVHILLFQAIQHNCIGAVQSIVKRYPATLNMKNKIGLKPLHAVFSHKFEPELSTPILAFLLEQDELNGYRNVFSSTKKESLHSLSTPLDLAIHFLHSEYKKYSQTTDIDEFLKFRNNEERESYRQARNAKVGEWKCLDLCVQAAVRQNPSFSILLHYYSTRERASLHSIYFQIELLRYFSSELTRSYDGKSFLHYMLEAEPDMNSILLRHIANGHYNAIRKRHPKTGLYPFLQPAIERSDGKKSIDCLTNIYEMIRMDPSVITLHMQKTRACDEDTVGRKTLLYEHRIYLDAVIVGLISIVTWYVAMKLRLVTSM</sequence>
<evidence type="ECO:0000256" key="1">
    <source>
        <dbReference type="SAM" id="Phobius"/>
    </source>
</evidence>
<keyword evidence="4" id="KW-1185">Reference proteome</keyword>